<feature type="transmembrane region" description="Helical" evidence="7">
    <location>
        <begin position="291"/>
        <end position="322"/>
    </location>
</feature>
<keyword evidence="10" id="KW-1185">Reference proteome</keyword>
<protein>
    <submittedName>
        <fullName evidence="9">MFS transporter</fullName>
    </submittedName>
</protein>
<dbReference type="InterPro" id="IPR036259">
    <property type="entry name" value="MFS_trans_sf"/>
</dbReference>
<feature type="transmembrane region" description="Helical" evidence="7">
    <location>
        <begin position="15"/>
        <end position="38"/>
    </location>
</feature>
<dbReference type="RefSeq" id="WP_376806055.1">
    <property type="nucleotide sequence ID" value="NZ_JBHTAC010000007.1"/>
</dbReference>
<feature type="transmembrane region" description="Helical" evidence="7">
    <location>
        <begin position="50"/>
        <end position="72"/>
    </location>
</feature>
<keyword evidence="5 7" id="KW-1133">Transmembrane helix</keyword>
<dbReference type="PANTHER" id="PTHR23517">
    <property type="entry name" value="RESISTANCE PROTEIN MDTM, PUTATIVE-RELATED-RELATED"/>
    <property type="match status" value="1"/>
</dbReference>
<name>A0ABW2GWR7_9ACTN</name>
<dbReference type="Pfam" id="PF07690">
    <property type="entry name" value="MFS_1"/>
    <property type="match status" value="2"/>
</dbReference>
<accession>A0ABW2GWR7</accession>
<evidence type="ECO:0000256" key="2">
    <source>
        <dbReference type="ARBA" id="ARBA00022448"/>
    </source>
</evidence>
<feature type="transmembrane region" description="Helical" evidence="7">
    <location>
        <begin position="378"/>
        <end position="397"/>
    </location>
</feature>
<evidence type="ECO:0000313" key="9">
    <source>
        <dbReference type="EMBL" id="MFC7242764.1"/>
    </source>
</evidence>
<dbReference type="PROSITE" id="PS50850">
    <property type="entry name" value="MFS"/>
    <property type="match status" value="1"/>
</dbReference>
<feature type="transmembrane region" description="Helical" evidence="7">
    <location>
        <begin position="169"/>
        <end position="188"/>
    </location>
</feature>
<evidence type="ECO:0000256" key="3">
    <source>
        <dbReference type="ARBA" id="ARBA00022475"/>
    </source>
</evidence>
<evidence type="ECO:0000256" key="7">
    <source>
        <dbReference type="SAM" id="Phobius"/>
    </source>
</evidence>
<comment type="caution">
    <text evidence="9">The sequence shown here is derived from an EMBL/GenBank/DDBJ whole genome shotgun (WGS) entry which is preliminary data.</text>
</comment>
<feature type="transmembrane region" description="Helical" evidence="7">
    <location>
        <begin position="259"/>
        <end position="279"/>
    </location>
</feature>
<dbReference type="SUPFAM" id="SSF103473">
    <property type="entry name" value="MFS general substrate transporter"/>
    <property type="match status" value="1"/>
</dbReference>
<evidence type="ECO:0000256" key="6">
    <source>
        <dbReference type="ARBA" id="ARBA00023136"/>
    </source>
</evidence>
<dbReference type="InterPro" id="IPR020846">
    <property type="entry name" value="MFS_dom"/>
</dbReference>
<feature type="transmembrane region" description="Helical" evidence="7">
    <location>
        <begin position="352"/>
        <end position="372"/>
    </location>
</feature>
<evidence type="ECO:0000256" key="5">
    <source>
        <dbReference type="ARBA" id="ARBA00022989"/>
    </source>
</evidence>
<keyword evidence="3" id="KW-1003">Cell membrane</keyword>
<feature type="transmembrane region" description="Helical" evidence="7">
    <location>
        <begin position="84"/>
        <end position="115"/>
    </location>
</feature>
<evidence type="ECO:0000259" key="8">
    <source>
        <dbReference type="PROSITE" id="PS50850"/>
    </source>
</evidence>
<keyword evidence="4 7" id="KW-0812">Transmembrane</keyword>
<comment type="subcellular location">
    <subcellularLocation>
        <location evidence="1">Cell membrane</location>
        <topology evidence="1">Multi-pass membrane protein</topology>
    </subcellularLocation>
</comment>
<dbReference type="InterPro" id="IPR011701">
    <property type="entry name" value="MFS"/>
</dbReference>
<feature type="domain" description="Major facilitator superfamily (MFS) profile" evidence="8">
    <location>
        <begin position="15"/>
        <end position="406"/>
    </location>
</feature>
<dbReference type="Proteomes" id="UP001596392">
    <property type="component" value="Unassembled WGS sequence"/>
</dbReference>
<dbReference type="Gene3D" id="1.20.1250.20">
    <property type="entry name" value="MFS general substrate transporter like domains"/>
    <property type="match status" value="1"/>
</dbReference>
<feature type="transmembrane region" description="Helical" evidence="7">
    <location>
        <begin position="226"/>
        <end position="247"/>
    </location>
</feature>
<evidence type="ECO:0000256" key="1">
    <source>
        <dbReference type="ARBA" id="ARBA00004651"/>
    </source>
</evidence>
<dbReference type="PROSITE" id="PS00216">
    <property type="entry name" value="SUGAR_TRANSPORT_1"/>
    <property type="match status" value="1"/>
</dbReference>
<dbReference type="InterPro" id="IPR005829">
    <property type="entry name" value="Sugar_transporter_CS"/>
</dbReference>
<feature type="transmembrane region" description="Helical" evidence="7">
    <location>
        <begin position="142"/>
        <end position="162"/>
    </location>
</feature>
<evidence type="ECO:0000256" key="4">
    <source>
        <dbReference type="ARBA" id="ARBA00022692"/>
    </source>
</evidence>
<dbReference type="PANTHER" id="PTHR23517:SF2">
    <property type="entry name" value="MULTIDRUG RESISTANCE PROTEIN MDTH"/>
    <property type="match status" value="1"/>
</dbReference>
<dbReference type="EMBL" id="JBHTAC010000007">
    <property type="protein sequence ID" value="MFC7242764.1"/>
    <property type="molecule type" value="Genomic_DNA"/>
</dbReference>
<proteinExistence type="predicted"/>
<gene>
    <name evidence="9" type="ORF">ACFQO7_09770</name>
</gene>
<reference evidence="10" key="1">
    <citation type="journal article" date="2019" name="Int. J. Syst. Evol. Microbiol.">
        <title>The Global Catalogue of Microorganisms (GCM) 10K type strain sequencing project: providing services to taxonomists for standard genome sequencing and annotation.</title>
        <authorList>
            <consortium name="The Broad Institute Genomics Platform"/>
            <consortium name="The Broad Institute Genome Sequencing Center for Infectious Disease"/>
            <person name="Wu L."/>
            <person name="Ma J."/>
        </authorList>
    </citation>
    <scope>NUCLEOTIDE SEQUENCE [LARGE SCALE GENOMIC DNA]</scope>
    <source>
        <strain evidence="10">CGMCC 1.9106</strain>
    </source>
</reference>
<keyword evidence="6 7" id="KW-0472">Membrane</keyword>
<organism evidence="9 10">
    <name type="scientific">Catellatospora aurea</name>
    <dbReference type="NCBI Taxonomy" id="1337874"/>
    <lineage>
        <taxon>Bacteria</taxon>
        <taxon>Bacillati</taxon>
        <taxon>Actinomycetota</taxon>
        <taxon>Actinomycetes</taxon>
        <taxon>Micromonosporales</taxon>
        <taxon>Micromonosporaceae</taxon>
        <taxon>Catellatospora</taxon>
    </lineage>
</organism>
<dbReference type="InterPro" id="IPR050171">
    <property type="entry name" value="MFS_Transporters"/>
</dbReference>
<sequence>MRGWLAQTAGGLPKIFWYLWTGTLINRTGAFVMLYLEIHMVVEYGFSPTFAGLVLGLFGGGMALGSLAGGVLADRWGRRSSLLLSNVALAATAVVLGFVFQPVAVAALAAVYGFWNGLGRPAFSATMVDVLGPSLRMRGMNLNYWAINLGFSCAAVLAGVLARTPHLTVFLLNAAAQLTMAAIVFWRVPETQPVETVLPGTGGRARATAVRVPVEGSIATVLRDRVFMTFVLLNLGLWIIIESCKLIPIAMHQRGMDAADYGTVIAVNGIMIVAFQLFVPKLLAGRNRSRVLALSALLVGFGMGATAIAGTVPMLMLTVVVWTAGEMLNAPVNGTLIADLSQPAMRGRYQGVASMGFTAANFVAPVAGGALLQYAPPATLWLVLALLGVVVAVGQLLSGPVRERRARALAEPKPVVEGADLASVAA</sequence>
<evidence type="ECO:0000313" key="10">
    <source>
        <dbReference type="Proteomes" id="UP001596392"/>
    </source>
</evidence>
<keyword evidence="2" id="KW-0813">Transport</keyword>